<accession>A0ABV9YRZ3</accession>
<sequence>MCCQDDEVLDLPAPAIEALAHYRRLLDERGWDWGGEDLPEFFRNARFSRLGDVMAALGRTGDWAAAVREVVDAVGGDPGVLHVVDGSAVDGPRRLAVAGRPTPVDVVVEASPGTTIDLDGRAVTVPDTGIVLDAIEVDGARPVVRIGPTDVRAVDVRESVDLTLRADDRSRWSVLDETGGAWFPEGAPPKWDAAHRPFFHAREVTLTVPAAPLEITCARGPEFAPETSVVDPREQAVVGTTLRRTHRPAWHSADLHVHLNYSGDLVVDPGQARAMQGGEDLALMSLTAGNLSGALVYDRELLESTVGHDLWHDERHVARAGVEFRNDLLGHVHALGLTRPPTRYQTGHDGAEHPHDWPPNATACADLRERDATVGYAHPVFDGADEMFAIARIPEARSLVVDAALGLVDSIDLVHCWGPRGTAALYRRLLNCGLRLAATAGSDVFLSFAHGPGVASNPPGWGRMYADLRGEPLSVAAFQEAVRAGRTLATNGPFPTISVAGSGPGAVVAGDELEVRVTVEGEYDGTLRLVGPDGVVAETRDRELETTVRGDSPGWFAAAFEGGPHPLAPEMPVFAHTTPVHVETRDGSRIARPDDARWCLAFLDRLEAHLDEHGRFAEDPSQRARQRADHADVLDRARSFYSGI</sequence>
<reference evidence="2" key="1">
    <citation type="journal article" date="2019" name="Int. J. Syst. Evol. Microbiol.">
        <title>The Global Catalogue of Microorganisms (GCM) 10K type strain sequencing project: providing services to taxonomists for standard genome sequencing and annotation.</title>
        <authorList>
            <consortium name="The Broad Institute Genomics Platform"/>
            <consortium name="The Broad Institute Genome Sequencing Center for Infectious Disease"/>
            <person name="Wu L."/>
            <person name="Ma J."/>
        </authorList>
    </citation>
    <scope>NUCLEOTIDE SEQUENCE [LARGE SCALE GENOMIC DNA]</scope>
    <source>
        <strain evidence="2">CGMCC 4.7093</strain>
    </source>
</reference>
<dbReference type="NCBIfam" id="NF038032">
    <property type="entry name" value="CehA_McbA_metalo"/>
    <property type="match status" value="1"/>
</dbReference>
<dbReference type="SUPFAM" id="SSF89550">
    <property type="entry name" value="PHP domain-like"/>
    <property type="match status" value="1"/>
</dbReference>
<evidence type="ECO:0000313" key="1">
    <source>
        <dbReference type="EMBL" id="MFC5064270.1"/>
    </source>
</evidence>
<protein>
    <submittedName>
        <fullName evidence="1">CehA/McbA family metallohydrolase</fullName>
    </submittedName>
</protein>
<dbReference type="Proteomes" id="UP001595947">
    <property type="component" value="Unassembled WGS sequence"/>
</dbReference>
<dbReference type="Gene3D" id="3.20.20.140">
    <property type="entry name" value="Metal-dependent hydrolases"/>
    <property type="match status" value="1"/>
</dbReference>
<dbReference type="RefSeq" id="WP_378037617.1">
    <property type="nucleotide sequence ID" value="NZ_JBHSIV010000021.1"/>
</dbReference>
<name>A0ABV9YRZ3_9PSEU</name>
<comment type="caution">
    <text evidence="1">The sequence shown here is derived from an EMBL/GenBank/DDBJ whole genome shotgun (WGS) entry which is preliminary data.</text>
</comment>
<keyword evidence="2" id="KW-1185">Reference proteome</keyword>
<dbReference type="InterPro" id="IPR016195">
    <property type="entry name" value="Pol/histidinol_Pase-like"/>
</dbReference>
<proteinExistence type="predicted"/>
<evidence type="ECO:0000313" key="2">
    <source>
        <dbReference type="Proteomes" id="UP001595947"/>
    </source>
</evidence>
<dbReference type="EMBL" id="JBHSIV010000021">
    <property type="protein sequence ID" value="MFC5064270.1"/>
    <property type="molecule type" value="Genomic_DNA"/>
</dbReference>
<organism evidence="1 2">
    <name type="scientific">Actinomycetospora atypica</name>
    <dbReference type="NCBI Taxonomy" id="1290095"/>
    <lineage>
        <taxon>Bacteria</taxon>
        <taxon>Bacillati</taxon>
        <taxon>Actinomycetota</taxon>
        <taxon>Actinomycetes</taxon>
        <taxon>Pseudonocardiales</taxon>
        <taxon>Pseudonocardiaceae</taxon>
        <taxon>Actinomycetospora</taxon>
    </lineage>
</organism>
<gene>
    <name evidence="1" type="ORF">ACFPBZ_18750</name>
</gene>